<feature type="domain" description="N-acetyltransferase" evidence="1">
    <location>
        <begin position="11"/>
        <end position="183"/>
    </location>
</feature>
<dbReference type="STRING" id="279824.SAMN03080617_02118"/>
<dbReference type="SUPFAM" id="SSF55729">
    <property type="entry name" value="Acyl-CoA N-acyltransferases (Nat)"/>
    <property type="match status" value="1"/>
</dbReference>
<dbReference type="Proteomes" id="UP000198756">
    <property type="component" value="Unassembled WGS sequence"/>
</dbReference>
<keyword evidence="3" id="KW-1185">Reference proteome</keyword>
<sequence length="183" mass="21130">MIQIKLTETESELRGILELQKINLLSELSDSEKSEQGFVTVQHSLDQLRLMHNLEPHVVAKEGDKVIGYILAMTKESKNLVSVLVPMFEQFDCLIYVEKLLSAYDYMVIGQICVDKAYRGQGIFDKMYGIYRSTFSDRYDFAITEIALSNIRSLKAHQRVGFNVIHEFDDTTQNWAIVLLDWK</sequence>
<dbReference type="Pfam" id="PF00583">
    <property type="entry name" value="Acetyltransf_1"/>
    <property type="match status" value="1"/>
</dbReference>
<dbReference type="RefSeq" id="WP_092729914.1">
    <property type="nucleotide sequence ID" value="NZ_FMXE01000013.1"/>
</dbReference>
<proteinExistence type="predicted"/>
<evidence type="ECO:0000313" key="2">
    <source>
        <dbReference type="EMBL" id="SDA75887.1"/>
    </source>
</evidence>
<evidence type="ECO:0000313" key="3">
    <source>
        <dbReference type="Proteomes" id="UP000198756"/>
    </source>
</evidence>
<accession>A0A1G5Y1Q6</accession>
<dbReference type="InterPro" id="IPR000182">
    <property type="entry name" value="GNAT_dom"/>
</dbReference>
<dbReference type="Gene3D" id="3.40.630.30">
    <property type="match status" value="1"/>
</dbReference>
<dbReference type="InterPro" id="IPR016181">
    <property type="entry name" value="Acyl_CoA_acyltransferase"/>
</dbReference>
<dbReference type="GO" id="GO:0016747">
    <property type="term" value="F:acyltransferase activity, transferring groups other than amino-acyl groups"/>
    <property type="evidence" value="ECO:0007669"/>
    <property type="project" value="InterPro"/>
</dbReference>
<dbReference type="AlphaFoldDB" id="A0A1G5Y1Q6"/>
<evidence type="ECO:0000259" key="1">
    <source>
        <dbReference type="PROSITE" id="PS51186"/>
    </source>
</evidence>
<organism evidence="2 3">
    <name type="scientific">Algoriphagus alkaliphilus</name>
    <dbReference type="NCBI Taxonomy" id="279824"/>
    <lineage>
        <taxon>Bacteria</taxon>
        <taxon>Pseudomonadati</taxon>
        <taxon>Bacteroidota</taxon>
        <taxon>Cytophagia</taxon>
        <taxon>Cytophagales</taxon>
        <taxon>Cyclobacteriaceae</taxon>
        <taxon>Algoriphagus</taxon>
    </lineage>
</organism>
<name>A0A1G5Y1Q6_9BACT</name>
<dbReference type="OrthoDB" id="5109343at2"/>
<reference evidence="3" key="1">
    <citation type="submission" date="2016-10" db="EMBL/GenBank/DDBJ databases">
        <authorList>
            <person name="Varghese N."/>
            <person name="Submissions S."/>
        </authorList>
    </citation>
    <scope>NUCLEOTIDE SEQUENCE [LARGE SCALE GENOMIC DNA]</scope>
    <source>
        <strain evidence="3">DSM 22703</strain>
    </source>
</reference>
<protein>
    <submittedName>
        <fullName evidence="2">Acetyltransferase (GNAT) domain-containing protein</fullName>
    </submittedName>
</protein>
<dbReference type="PROSITE" id="PS51186">
    <property type="entry name" value="GNAT"/>
    <property type="match status" value="1"/>
</dbReference>
<dbReference type="EMBL" id="FMXE01000013">
    <property type="protein sequence ID" value="SDA75887.1"/>
    <property type="molecule type" value="Genomic_DNA"/>
</dbReference>
<gene>
    <name evidence="2" type="ORF">SAMN03080617_02118</name>
</gene>
<keyword evidence="2" id="KW-0808">Transferase</keyword>